<dbReference type="EMBL" id="JASAYJ010000007">
    <property type="protein sequence ID" value="MDP8187014.1"/>
    <property type="molecule type" value="Genomic_DNA"/>
</dbReference>
<organism evidence="1 2">
    <name type="scientific">Pasteurella atlantica</name>
    <dbReference type="NCBI Taxonomy" id="2827233"/>
    <lineage>
        <taxon>Bacteria</taxon>
        <taxon>Pseudomonadati</taxon>
        <taxon>Pseudomonadota</taxon>
        <taxon>Gammaproteobacteria</taxon>
        <taxon>Pasteurellales</taxon>
        <taxon>Pasteurellaceae</taxon>
        <taxon>Pasteurella</taxon>
    </lineage>
</organism>
<dbReference type="RefSeq" id="WP_211599261.1">
    <property type="nucleotide sequence ID" value="NZ_JAGRQI010000026.1"/>
</dbReference>
<comment type="caution">
    <text evidence="1">The sequence shown here is derived from an EMBL/GenBank/DDBJ whole genome shotgun (WGS) entry which is preliminary data.</text>
</comment>
<accession>A0AAW8CH91</accession>
<gene>
    <name evidence="1" type="ORF">QJU78_04395</name>
</gene>
<evidence type="ECO:0000313" key="1">
    <source>
        <dbReference type="EMBL" id="MDP8187014.1"/>
    </source>
</evidence>
<proteinExistence type="predicted"/>
<reference evidence="1" key="1">
    <citation type="journal article" date="2023" name="Front. Microbiol.">
        <title>Phylogeography and host specificity of Pasteurellaceae pathogenic to sea-farmed fish in the north-east Atlantic.</title>
        <authorList>
            <person name="Gulla S."/>
            <person name="Colquhoun D.J."/>
            <person name="Olsen A.B."/>
            <person name="Spilsberg B."/>
            <person name="Lagesen K."/>
            <person name="Aakesson C.P."/>
            <person name="Strom S."/>
            <person name="Manji F."/>
            <person name="Birkbeck T.H."/>
            <person name="Nilsen H.K."/>
        </authorList>
    </citation>
    <scope>NUCLEOTIDE SEQUENCE</scope>
    <source>
        <strain evidence="1">VIB1234</strain>
    </source>
</reference>
<evidence type="ECO:0000313" key="2">
    <source>
        <dbReference type="Proteomes" id="UP001230466"/>
    </source>
</evidence>
<protein>
    <submittedName>
        <fullName evidence="1">Uncharacterized protein</fullName>
    </submittedName>
</protein>
<dbReference type="Proteomes" id="UP001230466">
    <property type="component" value="Unassembled WGS sequence"/>
</dbReference>
<sequence length="197" mass="23229">MQFALKPAFDSQFIFSAYEFQIEYHLGVDEKLICNDLNSLDFSDDCELTIVYGKFLCQPEHKENNLILEDILRNKNKGLFCIVDDSRLDKKEIEIGYFAYKDIKLYEREPLGYVPFSMLIYGEEKAINKIKKGRKTQSIEASFRYNEEDPIVLNFYNRLGVFAMKSVEKRIKQPLTIDNWLQFVDDERALRVAKSIY</sequence>
<dbReference type="AlphaFoldDB" id="A0AAW8CH91"/>
<name>A0AAW8CH91_9PAST</name>